<geneLocation type="plasmid" evidence="1 2">
    <name>unnamed2</name>
</geneLocation>
<proteinExistence type="predicted"/>
<gene>
    <name evidence="1" type="ORF">N7U68_00630</name>
</gene>
<keyword evidence="2" id="KW-1185">Reference proteome</keyword>
<organism evidence="1 2">
    <name type="scientific">Roseovarius pelagicus</name>
    <dbReference type="NCBI Taxonomy" id="2980108"/>
    <lineage>
        <taxon>Bacteria</taxon>
        <taxon>Pseudomonadati</taxon>
        <taxon>Pseudomonadota</taxon>
        <taxon>Alphaproteobacteria</taxon>
        <taxon>Rhodobacterales</taxon>
        <taxon>Roseobacteraceae</taxon>
        <taxon>Roseovarius</taxon>
    </lineage>
</organism>
<dbReference type="Pfam" id="PF10983">
    <property type="entry name" value="DUF2793"/>
    <property type="match status" value="1"/>
</dbReference>
<keyword evidence="1" id="KW-0614">Plasmid</keyword>
<sequence>MPGFSDFSTHLALPYIQPAQAQKHITHNEGMRRLDALVHLSATSMSIATPPSAPNSGTRFILPTGASGAWAGQPASILAVFEDTTWIFYAPQPGWTAWIKDIARHQVFDGSDWQNLTNTPDYQNLPQLGVQTTADSINRLAVAGTATLLTHAGAGHQVKINKAATADTASLLFQTGWSGRAEMGIAGSDNFEVKVSPDGTTFHRALIADAATGRVRFPQGADGLAPEGFGTGPVLTTDYAAARGTDLVTNGTGLLGNTYNYPPEFSYDATTAPNLPASFSFAGYYNNRVQMLEPLPIDPNRVYRLESYLRQERLPGDWSAYANGERHSQYMGLICLDLDDEIIMAHHHMRYRKGGVDSLTTLTAPLAPGDTVIHLNDTSGWNDTFTASYYRGLIMFGYRNSLGFTYDRYSRLVEMDMFDIGDVDKTTHTVTLNKPLPVSLANPDDPSGIWPIGAEIANASSGSTYKYAFYNGLILSETDRWYRTESYMGGIDRSGGNVLGNFPPGTARARVFWMPNHTNRSGGFSSHPDTGPAHRVWFSGVSVTPETLALTQATASGAQSIKVPQGDFAAGTLALAPASSVVEPI</sequence>
<protein>
    <submittedName>
        <fullName evidence="1">DUF2793 domain-containing protein</fullName>
    </submittedName>
</protein>
<evidence type="ECO:0000313" key="2">
    <source>
        <dbReference type="Proteomes" id="UP001064087"/>
    </source>
</evidence>
<dbReference type="EMBL" id="CP106737">
    <property type="protein sequence ID" value="UXX81401.1"/>
    <property type="molecule type" value="Genomic_DNA"/>
</dbReference>
<dbReference type="RefSeq" id="WP_165198415.1">
    <property type="nucleotide sequence ID" value="NZ_CP106737.1"/>
</dbReference>
<dbReference type="Proteomes" id="UP001064087">
    <property type="component" value="Plasmid unnamed2"/>
</dbReference>
<accession>A0ABY6D5H5</accession>
<reference evidence="1" key="1">
    <citation type="submission" date="2022-10" db="EMBL/GenBank/DDBJ databases">
        <title>Roseovarius pelagicus sp. nov., isolated from Arctic seawater.</title>
        <authorList>
            <person name="Hong Y.W."/>
            <person name="Hwang C.Y."/>
        </authorList>
    </citation>
    <scope>NUCLEOTIDE SEQUENCE</scope>
    <source>
        <strain evidence="1">HL-MP18</strain>
        <plasmid evidence="1">unnamed2</plasmid>
    </source>
</reference>
<evidence type="ECO:0000313" key="1">
    <source>
        <dbReference type="EMBL" id="UXX81401.1"/>
    </source>
</evidence>
<name>A0ABY6D5H5_9RHOB</name>
<dbReference type="InterPro" id="IPR021251">
    <property type="entry name" value="DUF2793"/>
</dbReference>